<evidence type="ECO:0000313" key="1">
    <source>
        <dbReference type="EMBL" id="KAH9739741.1"/>
    </source>
</evidence>
<comment type="caution">
    <text evidence="1">The sequence shown here is derived from an EMBL/GenBank/DDBJ whole genome shotgun (WGS) entry which is preliminary data.</text>
</comment>
<sequence>MSYGRNRQSLLSGPRSCPFFAVQTAARLPPHPDAPGPLVPWDETETETESGAPIMSYGPFFAAPEAVRYSPPGAPAADRTRPNPTTSPAVSATTQLAPALYVFGDSLFDSGNNNFLPTAARANYLPYGANFVNRSTGRFTNGKTVADFIAEFLGLPYSPPFLSYKRDLLPLTGLNYASGSCGILPETGSPFRLYNLGARKIVVFELGPIGCLPWITRNNKHTGQCVEDTNQIVSYFNNMLPAMLQNLTTSLKGSNFINGHGHGVGYDAIINPSKYGIADASNPCCTAFFNGTSGCIPYLRPCNNTNKHYFWDGYHPTEVVYSILASGCINNASFCTPYSLKDLVKV</sequence>
<dbReference type="EMBL" id="CM039175">
    <property type="protein sequence ID" value="KAH9739741.1"/>
    <property type="molecule type" value="Genomic_DNA"/>
</dbReference>
<name>A0ACB8K3X2_CITSI</name>
<organism evidence="1 2">
    <name type="scientific">Citrus sinensis</name>
    <name type="common">Sweet orange</name>
    <name type="synonym">Citrus aurantium var. sinensis</name>
    <dbReference type="NCBI Taxonomy" id="2711"/>
    <lineage>
        <taxon>Eukaryota</taxon>
        <taxon>Viridiplantae</taxon>
        <taxon>Streptophyta</taxon>
        <taxon>Embryophyta</taxon>
        <taxon>Tracheophyta</taxon>
        <taxon>Spermatophyta</taxon>
        <taxon>Magnoliopsida</taxon>
        <taxon>eudicotyledons</taxon>
        <taxon>Gunneridae</taxon>
        <taxon>Pentapetalae</taxon>
        <taxon>rosids</taxon>
        <taxon>malvids</taxon>
        <taxon>Sapindales</taxon>
        <taxon>Rutaceae</taxon>
        <taxon>Aurantioideae</taxon>
        <taxon>Citrus</taxon>
    </lineage>
</organism>
<gene>
    <name evidence="1" type="ORF">KPL71_019225</name>
</gene>
<accession>A0ACB8K3X2</accession>
<keyword evidence="2" id="KW-1185">Reference proteome</keyword>
<protein>
    <submittedName>
        <fullName evidence="1">GDSL esterase/lipase 7</fullName>
    </submittedName>
</protein>
<evidence type="ECO:0000313" key="2">
    <source>
        <dbReference type="Proteomes" id="UP000829398"/>
    </source>
</evidence>
<dbReference type="Proteomes" id="UP000829398">
    <property type="component" value="Chromosome 6"/>
</dbReference>
<reference evidence="2" key="1">
    <citation type="journal article" date="2023" name="Hortic. Res.">
        <title>A chromosome-level phased genome enabling allele-level studies in sweet orange: a case study on citrus Huanglongbing tolerance.</title>
        <authorList>
            <person name="Wu B."/>
            <person name="Yu Q."/>
            <person name="Deng Z."/>
            <person name="Duan Y."/>
            <person name="Luo F."/>
            <person name="Gmitter F. Jr."/>
        </authorList>
    </citation>
    <scope>NUCLEOTIDE SEQUENCE [LARGE SCALE GENOMIC DNA]</scope>
    <source>
        <strain evidence="2">cv. Valencia</strain>
    </source>
</reference>
<proteinExistence type="predicted"/>